<keyword evidence="2" id="KW-1185">Reference proteome</keyword>
<dbReference type="EMBL" id="KB644413">
    <property type="protein sequence ID" value="EPS31294.1"/>
    <property type="molecule type" value="Genomic_DNA"/>
</dbReference>
<protein>
    <submittedName>
        <fullName evidence="1">Uncharacterized protein</fullName>
    </submittedName>
</protein>
<dbReference type="OrthoDB" id="3544487at2759"/>
<evidence type="ECO:0000313" key="2">
    <source>
        <dbReference type="Proteomes" id="UP000019376"/>
    </source>
</evidence>
<evidence type="ECO:0000313" key="1">
    <source>
        <dbReference type="EMBL" id="EPS31294.1"/>
    </source>
</evidence>
<name>S7ZLV8_PENO1</name>
<dbReference type="Proteomes" id="UP000019376">
    <property type="component" value="Unassembled WGS sequence"/>
</dbReference>
<dbReference type="InterPro" id="IPR021842">
    <property type="entry name" value="DUF3435"/>
</dbReference>
<dbReference type="Pfam" id="PF11917">
    <property type="entry name" value="DUF3435"/>
    <property type="match status" value="2"/>
</dbReference>
<gene>
    <name evidence="1" type="ORF">PDE_06249</name>
</gene>
<dbReference type="HOGENOM" id="CLU_1732100_0_0_1"/>
<dbReference type="PANTHER" id="PTHR37535">
    <property type="entry name" value="FLUG DOMAIN PROTEIN"/>
    <property type="match status" value="1"/>
</dbReference>
<dbReference type="eggNOG" id="ENOG502QW3K">
    <property type="taxonomic scope" value="Eukaryota"/>
</dbReference>
<accession>S7ZLV8</accession>
<proteinExistence type="predicted"/>
<dbReference type="PANTHER" id="PTHR37535:SF2">
    <property type="entry name" value="FINGER DOMAIN PROTEIN, PUTATIVE (AFU_ORTHOLOGUE AFUA_6G09300)-RELATED"/>
    <property type="match status" value="1"/>
</dbReference>
<reference evidence="1 2" key="1">
    <citation type="journal article" date="2013" name="PLoS ONE">
        <title>Genomic and secretomic analyses reveal unique features of the lignocellulolytic enzyme system of Penicillium decumbens.</title>
        <authorList>
            <person name="Liu G."/>
            <person name="Zhang L."/>
            <person name="Wei X."/>
            <person name="Zou G."/>
            <person name="Qin Y."/>
            <person name="Ma L."/>
            <person name="Li J."/>
            <person name="Zheng H."/>
            <person name="Wang S."/>
            <person name="Wang C."/>
            <person name="Xun L."/>
            <person name="Zhao G.-P."/>
            <person name="Zhou Z."/>
            <person name="Qu Y."/>
        </authorList>
    </citation>
    <scope>NUCLEOTIDE SEQUENCE [LARGE SCALE GENOMIC DNA]</scope>
    <source>
        <strain evidence="2">114-2 / CGMCC 5302</strain>
    </source>
</reference>
<dbReference type="STRING" id="933388.S7ZLV8"/>
<dbReference type="PhylomeDB" id="S7ZLV8"/>
<organism evidence="1 2">
    <name type="scientific">Penicillium oxalicum (strain 114-2 / CGMCC 5302)</name>
    <name type="common">Penicillium decumbens</name>
    <dbReference type="NCBI Taxonomy" id="933388"/>
    <lineage>
        <taxon>Eukaryota</taxon>
        <taxon>Fungi</taxon>
        <taxon>Dikarya</taxon>
        <taxon>Ascomycota</taxon>
        <taxon>Pezizomycotina</taxon>
        <taxon>Eurotiomycetes</taxon>
        <taxon>Eurotiomycetidae</taxon>
        <taxon>Eurotiales</taxon>
        <taxon>Aspergillaceae</taxon>
        <taxon>Penicillium</taxon>
    </lineage>
</organism>
<dbReference type="AlphaFoldDB" id="S7ZLV8"/>
<sequence length="151" mass="17387">MFVEDIAKFARLAAITGNRPGALLKLRFRDLKLTLIRDLKGGRPRLFIYLRPEFTKSFLSKKESKITSFAEVAKPYCLRYGAAKAFNDSRIHVDAQAIIRGLPAKKQLMRFACSISRSIDPRRPYQLQDSSYINDIPRYPNYTGYNGHERV</sequence>